<sequence>MSGFKQNVAKKITFLSLMTALLFSCVLSGCATPPQNSESQRAAYARVQVALGYLQQHQYEAAKQSLDKALQHSPDYYLPYLVSAHYYQLIGNLSQAENYYQIALQKDSKQGDAHNNYGAFLCQQGRFNDAFSHFETALASPDYYRLAQTYENTALCAHQAHDQTRKNIALQKLAKIDQQQAEQLQRILK</sequence>
<reference evidence="6 8" key="2">
    <citation type="submission" date="2019-05" db="EMBL/GenBank/DDBJ databases">
        <title>Pasteurellaceae isolates from reptiles.</title>
        <authorList>
            <person name="Bojesen A.M."/>
            <person name="Lund E."/>
        </authorList>
    </citation>
    <scope>NUCLEOTIDE SEQUENCE [LARGE SCALE GENOMIC DNA]</scope>
    <source>
        <strain evidence="6 8">ELNT2x</strain>
    </source>
</reference>
<feature type="chain" id="PRO_5020684479" evidence="4">
    <location>
        <begin position="32"/>
        <end position="189"/>
    </location>
</feature>
<dbReference type="PROSITE" id="PS50005">
    <property type="entry name" value="TPR"/>
    <property type="match status" value="1"/>
</dbReference>
<dbReference type="Pfam" id="PF14559">
    <property type="entry name" value="TPR_19"/>
    <property type="match status" value="1"/>
</dbReference>
<dbReference type="AlphaFoldDB" id="A0A4R3Y2C7"/>
<dbReference type="PROSITE" id="PS51257">
    <property type="entry name" value="PROKAR_LIPOPROTEIN"/>
    <property type="match status" value="1"/>
</dbReference>
<evidence type="ECO:0000256" key="4">
    <source>
        <dbReference type="SAM" id="SignalP"/>
    </source>
</evidence>
<accession>A0A4R3Y2C7</accession>
<keyword evidence="8" id="KW-1185">Reference proteome</keyword>
<dbReference type="InterPro" id="IPR011990">
    <property type="entry name" value="TPR-like_helical_dom_sf"/>
</dbReference>
<feature type="signal peptide" evidence="4">
    <location>
        <begin position="1"/>
        <end position="31"/>
    </location>
</feature>
<dbReference type="Gene3D" id="1.25.40.10">
    <property type="entry name" value="Tetratricopeptide repeat domain"/>
    <property type="match status" value="1"/>
</dbReference>
<dbReference type="EMBL" id="SMCP01000008">
    <property type="protein sequence ID" value="TCV85717.1"/>
    <property type="molecule type" value="Genomic_DNA"/>
</dbReference>
<organism evidence="5 7">
    <name type="scientific">Testudinibacter aquarius</name>
    <dbReference type="NCBI Taxonomy" id="1524974"/>
    <lineage>
        <taxon>Bacteria</taxon>
        <taxon>Pseudomonadati</taxon>
        <taxon>Pseudomonadota</taxon>
        <taxon>Gammaproteobacteria</taxon>
        <taxon>Pasteurellales</taxon>
        <taxon>Pasteurellaceae</taxon>
        <taxon>Testudinibacter</taxon>
    </lineage>
</organism>
<name>A0A4R3Y2C7_9PAST</name>
<dbReference type="NCBIfam" id="TIGR02521">
    <property type="entry name" value="type_IV_pilW"/>
    <property type="match status" value="1"/>
</dbReference>
<reference evidence="5 7" key="1">
    <citation type="submission" date="2019-03" db="EMBL/GenBank/DDBJ databases">
        <title>Genomic Encyclopedia of Type Strains, Phase IV (KMG-IV): sequencing the most valuable type-strain genomes for metagenomic binning, comparative biology and taxonomic classification.</title>
        <authorList>
            <person name="Goeker M."/>
        </authorList>
    </citation>
    <scope>NUCLEOTIDE SEQUENCE [LARGE SCALE GENOMIC DNA]</scope>
    <source>
        <strain evidence="5 7">DSM 28140</strain>
    </source>
</reference>
<evidence type="ECO:0000313" key="6">
    <source>
        <dbReference type="EMBL" id="TNG93610.1"/>
    </source>
</evidence>
<keyword evidence="2 3" id="KW-0802">TPR repeat</keyword>
<dbReference type="SMART" id="SM00028">
    <property type="entry name" value="TPR"/>
    <property type="match status" value="3"/>
</dbReference>
<keyword evidence="1" id="KW-0677">Repeat</keyword>
<evidence type="ECO:0000313" key="7">
    <source>
        <dbReference type="Proteomes" id="UP000294619"/>
    </source>
</evidence>
<evidence type="ECO:0000313" key="8">
    <source>
        <dbReference type="Proteomes" id="UP000305526"/>
    </source>
</evidence>
<evidence type="ECO:0000256" key="2">
    <source>
        <dbReference type="ARBA" id="ARBA00022803"/>
    </source>
</evidence>
<proteinExistence type="predicted"/>
<protein>
    <submittedName>
        <fullName evidence="5">Type IV pilus assembly protein PilF</fullName>
    </submittedName>
    <submittedName>
        <fullName evidence="6">Type IV pilus biogenesis/stability protein PilW</fullName>
    </submittedName>
</protein>
<evidence type="ECO:0000256" key="1">
    <source>
        <dbReference type="ARBA" id="ARBA00022737"/>
    </source>
</evidence>
<dbReference type="Proteomes" id="UP000294619">
    <property type="component" value="Unassembled WGS sequence"/>
</dbReference>
<dbReference type="EMBL" id="VDGV01000005">
    <property type="protein sequence ID" value="TNG93610.1"/>
    <property type="molecule type" value="Genomic_DNA"/>
</dbReference>
<evidence type="ECO:0000313" key="5">
    <source>
        <dbReference type="EMBL" id="TCV85717.1"/>
    </source>
</evidence>
<dbReference type="InterPro" id="IPR051685">
    <property type="entry name" value="Ycf3/AcsC/BcsC/TPR_MFPF"/>
</dbReference>
<keyword evidence="4" id="KW-0732">Signal</keyword>
<evidence type="ECO:0000256" key="3">
    <source>
        <dbReference type="PROSITE-ProRule" id="PRU00339"/>
    </source>
</evidence>
<feature type="repeat" description="TPR" evidence="3">
    <location>
        <begin position="43"/>
        <end position="76"/>
    </location>
</feature>
<dbReference type="SUPFAM" id="SSF48452">
    <property type="entry name" value="TPR-like"/>
    <property type="match status" value="1"/>
</dbReference>
<dbReference type="InterPro" id="IPR019734">
    <property type="entry name" value="TPR_rpt"/>
</dbReference>
<dbReference type="InterPro" id="IPR013360">
    <property type="entry name" value="Pilus_4_PilW"/>
</dbReference>
<comment type="caution">
    <text evidence="5">The sequence shown here is derived from an EMBL/GenBank/DDBJ whole genome shotgun (WGS) entry which is preliminary data.</text>
</comment>
<dbReference type="RefSeq" id="WP_132967524.1">
    <property type="nucleotide sequence ID" value="NZ_LEKL01000033.1"/>
</dbReference>
<dbReference type="PANTHER" id="PTHR44943:SF8">
    <property type="entry name" value="TPR REPEAT-CONTAINING PROTEIN MJ0263"/>
    <property type="match status" value="1"/>
</dbReference>
<gene>
    <name evidence="6" type="primary">pilW</name>
    <name evidence="5" type="ORF">EDC16_10824</name>
    <name evidence="6" type="ORF">FHQ21_00575</name>
</gene>
<dbReference type="PANTHER" id="PTHR44943">
    <property type="entry name" value="CELLULOSE SYNTHASE OPERON PROTEIN C"/>
    <property type="match status" value="1"/>
</dbReference>
<dbReference type="Proteomes" id="UP000305526">
    <property type="component" value="Unassembled WGS sequence"/>
</dbReference>